<proteinExistence type="predicted"/>
<name>A0A382XB50_9ZZZZ</name>
<evidence type="ECO:0000313" key="1">
    <source>
        <dbReference type="EMBL" id="SVD68070.1"/>
    </source>
</evidence>
<gene>
    <name evidence="1" type="ORF">METZ01_LOCUS420924</name>
</gene>
<organism evidence="1">
    <name type="scientific">marine metagenome</name>
    <dbReference type="NCBI Taxonomy" id="408172"/>
    <lineage>
        <taxon>unclassified sequences</taxon>
        <taxon>metagenomes</taxon>
        <taxon>ecological metagenomes</taxon>
    </lineage>
</organism>
<dbReference type="EMBL" id="UINC01166234">
    <property type="protein sequence ID" value="SVD68070.1"/>
    <property type="molecule type" value="Genomic_DNA"/>
</dbReference>
<dbReference type="AlphaFoldDB" id="A0A382XB50"/>
<protein>
    <submittedName>
        <fullName evidence="1">Uncharacterized protein</fullName>
    </submittedName>
</protein>
<sequence>NVSQRRIYSQSVWIYYPNNFFSQIVGGFHTGIEPNYDGVTKAKYFVVFGNLAMPRQTRLNISYARRPIYRFKDTELNGTYDLRINLNSQFSERYQFGTNIGRHVAPVRFLEVPEEGRLTATGFWARMQASDRMNISLSYNSQKMTTMDKETNYFSGYTTTLRASFQHNNSLGFKVMAQYNNFSQTFQIQPLLTYQPSPFTIFYIGSTSNQNVDGLAMNTIRDGQLTNRQYFMKFQYLFN</sequence>
<reference evidence="1" key="1">
    <citation type="submission" date="2018-05" db="EMBL/GenBank/DDBJ databases">
        <authorList>
            <person name="Lanie J.A."/>
            <person name="Ng W.-L."/>
            <person name="Kazmierczak K.M."/>
            <person name="Andrzejewski T.M."/>
            <person name="Davidsen T.M."/>
            <person name="Wayne K.J."/>
            <person name="Tettelin H."/>
            <person name="Glass J.I."/>
            <person name="Rusch D."/>
            <person name="Podicherti R."/>
            <person name="Tsui H.-C.T."/>
            <person name="Winkler M.E."/>
        </authorList>
    </citation>
    <scope>NUCLEOTIDE SEQUENCE</scope>
</reference>
<accession>A0A382XB50</accession>
<feature type="non-terminal residue" evidence="1">
    <location>
        <position position="1"/>
    </location>
</feature>